<dbReference type="PANTHER" id="PTHR11017">
    <property type="entry name" value="LEUCINE-RICH REPEAT-CONTAINING PROTEIN"/>
    <property type="match status" value="1"/>
</dbReference>
<dbReference type="FunFam" id="3.40.50.300:FF:001002">
    <property type="entry name" value="Disease resistance protein (TIR-NBS-LRR class)"/>
    <property type="match status" value="1"/>
</dbReference>
<gene>
    <name evidence="7" type="ORF">ERUC_LOCUS5460</name>
</gene>
<dbReference type="Pfam" id="PF23598">
    <property type="entry name" value="LRR_14"/>
    <property type="match status" value="1"/>
</dbReference>
<dbReference type="InterPro" id="IPR044974">
    <property type="entry name" value="Disease_R_plants"/>
</dbReference>
<dbReference type="FunFam" id="1.10.8.430:FF:000002">
    <property type="entry name" value="Disease resistance protein (TIR-NBS-LRR class)"/>
    <property type="match status" value="1"/>
</dbReference>
<dbReference type="InterPro" id="IPR032675">
    <property type="entry name" value="LRR_dom_sf"/>
</dbReference>
<dbReference type="SUPFAM" id="SSF46785">
    <property type="entry name" value="Winged helix' DNA-binding domain"/>
    <property type="match status" value="1"/>
</dbReference>
<evidence type="ECO:0000256" key="2">
    <source>
        <dbReference type="ARBA" id="ARBA00022737"/>
    </source>
</evidence>
<evidence type="ECO:0000313" key="7">
    <source>
        <dbReference type="EMBL" id="CAH8309477.1"/>
    </source>
</evidence>
<dbReference type="PROSITE" id="PS50104">
    <property type="entry name" value="TIR"/>
    <property type="match status" value="1"/>
</dbReference>
<dbReference type="Gene3D" id="3.40.50.300">
    <property type="entry name" value="P-loop containing nucleotide triphosphate hydrolases"/>
    <property type="match status" value="1"/>
</dbReference>
<reference evidence="7 8" key="1">
    <citation type="submission" date="2022-03" db="EMBL/GenBank/DDBJ databases">
        <authorList>
            <person name="Macdonald S."/>
            <person name="Ahmed S."/>
            <person name="Newling K."/>
        </authorList>
    </citation>
    <scope>NUCLEOTIDE SEQUENCE [LARGE SCALE GENOMIC DNA]</scope>
</reference>
<evidence type="ECO:0000256" key="4">
    <source>
        <dbReference type="ARBA" id="ARBA00022821"/>
    </source>
</evidence>
<dbReference type="SUPFAM" id="SSF52058">
    <property type="entry name" value="L domain-like"/>
    <property type="match status" value="1"/>
</dbReference>
<evidence type="ECO:0000256" key="3">
    <source>
        <dbReference type="ARBA" id="ARBA00022801"/>
    </source>
</evidence>
<dbReference type="InterPro" id="IPR042197">
    <property type="entry name" value="Apaf_helical"/>
</dbReference>
<dbReference type="Pfam" id="PF00931">
    <property type="entry name" value="NB-ARC"/>
    <property type="match status" value="1"/>
</dbReference>
<keyword evidence="8" id="KW-1185">Reference proteome</keyword>
<sequence>MKCREELGQTVMVVFYKVDPSDVKKLTGYFGKVFRQTCVGKSKEDIGRWKETLASVSTVAGYHSRNWDNEAAMIEQIATDVSNKLINYVPSSDFESLVGMRAHMEKMEPLLRLDSDEVRMIGIWGPSGIGKSTIARFLFNQHSHGFQLIVYMENIKRGYPRPCFDKYSAQLQLQKEFLSRIFNQEDVIIRHLGVVQDRLKDKKVLVVLDDVDKSAQLVALAKELSWFGPGSRIIVTTQDKKVLNVHGINHIYEVGFPHDDEALKILCINAFGQQSPYDGFWDLAREVTKLVGKLPLGLSVVGSYFKGLSKEEWEYELPRLRTRLDGDIESILKLSYDALCNDDQALFLHIACFFKGMAIRVVEECLADNFVGIKGRLRVLAEKSLISVQSGCIEMHDLLAHLGKEIVRKQFPNEPGQRQFLVDDEDICQVLRDGALGSRSVIGIDIKLGKELKVSDRAFERMSNVQFLNLSCDFSHRSPYVLESLNCLPQALKLLDWTDFPMACLPSSFNPEFLVAINMSFSKLEKLWEGNKTIRNLKLLKLTESENLKELPDLSTAINLRKLDLWCCSSLVELPSFIGNMTNLMELCIIGCSSLVELPSSIGNMTHFEELNLNRCSSLVELPSSIGNLTNLQNLYLNECSSLEKLPSSIGNLHCLQRLQMKGCLKLKAFPINIKLESLWELDLSDCSSLKSFPDISTNIVDLKINGTAIEEIPPSFRTSIKECRLSTPESDWESEECDSQESDECGSPESDAPSSQEKNKSHFLFFQKL</sequence>
<dbReference type="AlphaFoldDB" id="A0ABC8J1M3"/>
<dbReference type="InterPro" id="IPR055414">
    <property type="entry name" value="LRR_R13L4/SHOC2-like"/>
</dbReference>
<dbReference type="InterPro" id="IPR002182">
    <property type="entry name" value="NB-ARC"/>
</dbReference>
<dbReference type="GO" id="GO:0016787">
    <property type="term" value="F:hydrolase activity"/>
    <property type="evidence" value="ECO:0007669"/>
    <property type="project" value="UniProtKB-KW"/>
</dbReference>
<evidence type="ECO:0000313" key="8">
    <source>
        <dbReference type="Proteomes" id="UP001642260"/>
    </source>
</evidence>
<dbReference type="Gene3D" id="3.80.10.10">
    <property type="entry name" value="Ribonuclease Inhibitor"/>
    <property type="match status" value="2"/>
</dbReference>
<evidence type="ECO:0000259" key="6">
    <source>
        <dbReference type="PROSITE" id="PS50104"/>
    </source>
</evidence>
<dbReference type="GO" id="GO:0051707">
    <property type="term" value="P:response to other organism"/>
    <property type="evidence" value="ECO:0007669"/>
    <property type="project" value="UniProtKB-ARBA"/>
</dbReference>
<dbReference type="Proteomes" id="UP001642260">
    <property type="component" value="Unassembled WGS sequence"/>
</dbReference>
<evidence type="ECO:0000256" key="5">
    <source>
        <dbReference type="SAM" id="MobiDB-lite"/>
    </source>
</evidence>
<organism evidence="7 8">
    <name type="scientific">Eruca vesicaria subsp. sativa</name>
    <name type="common">Garden rocket</name>
    <name type="synonym">Eruca sativa</name>
    <dbReference type="NCBI Taxonomy" id="29727"/>
    <lineage>
        <taxon>Eukaryota</taxon>
        <taxon>Viridiplantae</taxon>
        <taxon>Streptophyta</taxon>
        <taxon>Embryophyta</taxon>
        <taxon>Tracheophyta</taxon>
        <taxon>Spermatophyta</taxon>
        <taxon>Magnoliopsida</taxon>
        <taxon>eudicotyledons</taxon>
        <taxon>Gunneridae</taxon>
        <taxon>Pentapetalae</taxon>
        <taxon>rosids</taxon>
        <taxon>malvids</taxon>
        <taxon>Brassicales</taxon>
        <taxon>Brassicaceae</taxon>
        <taxon>Brassiceae</taxon>
        <taxon>Eruca</taxon>
    </lineage>
</organism>
<dbReference type="InterPro" id="IPR058192">
    <property type="entry name" value="WHD_ROQ1-like"/>
</dbReference>
<dbReference type="InterPro" id="IPR000157">
    <property type="entry name" value="TIR_dom"/>
</dbReference>
<name>A0ABC8J1M3_ERUVS</name>
<keyword evidence="2" id="KW-0677">Repeat</keyword>
<evidence type="ECO:0000256" key="1">
    <source>
        <dbReference type="ARBA" id="ARBA00022614"/>
    </source>
</evidence>
<proteinExistence type="predicted"/>
<keyword evidence="4" id="KW-0611">Plant defense</keyword>
<feature type="compositionally biased region" description="Acidic residues" evidence="5">
    <location>
        <begin position="731"/>
        <end position="747"/>
    </location>
</feature>
<dbReference type="PANTHER" id="PTHR11017:SF366">
    <property type="entry name" value="ADP-RIBOSYL CYCLASE_CYCLIC ADP-RIBOSE HYDROLASE"/>
    <property type="match status" value="1"/>
</dbReference>
<dbReference type="SUPFAM" id="SSF52540">
    <property type="entry name" value="P-loop containing nucleoside triphosphate hydrolases"/>
    <property type="match status" value="1"/>
</dbReference>
<dbReference type="Gene3D" id="1.10.8.430">
    <property type="entry name" value="Helical domain of apoptotic protease-activating factors"/>
    <property type="match status" value="1"/>
</dbReference>
<dbReference type="InterPro" id="IPR036390">
    <property type="entry name" value="WH_DNA-bd_sf"/>
</dbReference>
<dbReference type="Pfam" id="PF01582">
    <property type="entry name" value="TIR"/>
    <property type="match status" value="1"/>
</dbReference>
<dbReference type="InterPro" id="IPR035897">
    <property type="entry name" value="Toll_tir_struct_dom_sf"/>
</dbReference>
<feature type="region of interest" description="Disordered" evidence="5">
    <location>
        <begin position="728"/>
        <end position="763"/>
    </location>
</feature>
<dbReference type="Gene3D" id="3.40.50.10140">
    <property type="entry name" value="Toll/interleukin-1 receptor homology (TIR) domain"/>
    <property type="match status" value="1"/>
</dbReference>
<keyword evidence="3" id="KW-0378">Hydrolase</keyword>
<dbReference type="EMBL" id="CAKOAT010070599">
    <property type="protein sequence ID" value="CAH8309477.1"/>
    <property type="molecule type" value="Genomic_DNA"/>
</dbReference>
<protein>
    <recommendedName>
        <fullName evidence="6">TIR domain-containing protein</fullName>
    </recommendedName>
</protein>
<dbReference type="Pfam" id="PF23282">
    <property type="entry name" value="WHD_ROQ1"/>
    <property type="match status" value="1"/>
</dbReference>
<dbReference type="SUPFAM" id="SSF52200">
    <property type="entry name" value="Toll/Interleukin receptor TIR domain"/>
    <property type="match status" value="1"/>
</dbReference>
<dbReference type="PRINTS" id="PR00364">
    <property type="entry name" value="DISEASERSIST"/>
</dbReference>
<comment type="caution">
    <text evidence="7">The sequence shown here is derived from an EMBL/GenBank/DDBJ whole genome shotgun (WGS) entry which is preliminary data.</text>
</comment>
<dbReference type="InterPro" id="IPR011713">
    <property type="entry name" value="Leu-rich_rpt_3"/>
</dbReference>
<dbReference type="GO" id="GO:0006952">
    <property type="term" value="P:defense response"/>
    <property type="evidence" value="ECO:0007669"/>
    <property type="project" value="UniProtKB-KW"/>
</dbReference>
<accession>A0ABC8J1M3</accession>
<keyword evidence="1" id="KW-0433">Leucine-rich repeat</keyword>
<dbReference type="InterPro" id="IPR027417">
    <property type="entry name" value="P-loop_NTPase"/>
</dbReference>
<dbReference type="Pfam" id="PF07725">
    <property type="entry name" value="LRR_3"/>
    <property type="match status" value="1"/>
</dbReference>
<feature type="domain" description="TIR" evidence="6">
    <location>
        <begin position="1"/>
        <end position="85"/>
    </location>
</feature>